<accession>A0A0F9Q5S7</accession>
<dbReference type="AlphaFoldDB" id="A0A0F9Q5S7"/>
<name>A0A0F9Q5S7_9ZZZZ</name>
<organism evidence="1">
    <name type="scientific">marine sediment metagenome</name>
    <dbReference type="NCBI Taxonomy" id="412755"/>
    <lineage>
        <taxon>unclassified sequences</taxon>
        <taxon>metagenomes</taxon>
        <taxon>ecological metagenomes</taxon>
    </lineage>
</organism>
<dbReference type="EMBL" id="LAZR01002263">
    <property type="protein sequence ID" value="KKN32277.1"/>
    <property type="molecule type" value="Genomic_DNA"/>
</dbReference>
<gene>
    <name evidence="1" type="ORF">LCGC14_0815570</name>
</gene>
<evidence type="ECO:0000313" key="1">
    <source>
        <dbReference type="EMBL" id="KKN32277.1"/>
    </source>
</evidence>
<sequence length="121" mass="14385">MKEVLITYKKSSRTRIVPQAHWRATLTRMKYEAQEKAVVELLGTMHKSPMTSGPKVYEYERGSSDIRCWKRCSKKAQRGWQRHPKRTRCKRRNRFGYNQQYYPSVRLLTERGLCIYPAISG</sequence>
<protein>
    <submittedName>
        <fullName evidence="1">Uncharacterized protein</fullName>
    </submittedName>
</protein>
<proteinExistence type="predicted"/>
<comment type="caution">
    <text evidence="1">The sequence shown here is derived from an EMBL/GenBank/DDBJ whole genome shotgun (WGS) entry which is preliminary data.</text>
</comment>
<reference evidence="1" key="1">
    <citation type="journal article" date="2015" name="Nature">
        <title>Complex archaea that bridge the gap between prokaryotes and eukaryotes.</title>
        <authorList>
            <person name="Spang A."/>
            <person name="Saw J.H."/>
            <person name="Jorgensen S.L."/>
            <person name="Zaremba-Niedzwiedzka K."/>
            <person name="Martijn J."/>
            <person name="Lind A.E."/>
            <person name="van Eijk R."/>
            <person name="Schleper C."/>
            <person name="Guy L."/>
            <person name="Ettema T.J."/>
        </authorList>
    </citation>
    <scope>NUCLEOTIDE SEQUENCE</scope>
</reference>